<dbReference type="Proteomes" id="UP000007993">
    <property type="component" value="Unassembled WGS sequence"/>
</dbReference>
<proteinExistence type="predicted"/>
<organism evidence="1 2">
    <name type="scientific">Rhodopirellula baltica SH28</name>
    <dbReference type="NCBI Taxonomy" id="993517"/>
    <lineage>
        <taxon>Bacteria</taxon>
        <taxon>Pseudomonadati</taxon>
        <taxon>Planctomycetota</taxon>
        <taxon>Planctomycetia</taxon>
        <taxon>Pirellulales</taxon>
        <taxon>Pirellulaceae</taxon>
        <taxon>Rhodopirellula</taxon>
    </lineage>
</organism>
<dbReference type="PANTHER" id="PTHR37833">
    <property type="entry name" value="LIPOPROTEIN-RELATED"/>
    <property type="match status" value="1"/>
</dbReference>
<reference evidence="1 2" key="1">
    <citation type="journal article" date="2013" name="Mar. Genomics">
        <title>Expression of sulfatases in Rhodopirellula baltica and the diversity of sulfatases in the genus Rhodopirellula.</title>
        <authorList>
            <person name="Wegner C.E."/>
            <person name="Richter-Heitmann T."/>
            <person name="Klindworth A."/>
            <person name="Klockow C."/>
            <person name="Richter M."/>
            <person name="Achstetter T."/>
            <person name="Glockner F.O."/>
            <person name="Harder J."/>
        </authorList>
    </citation>
    <scope>NUCLEOTIDE SEQUENCE [LARGE SCALE GENOMIC DNA]</scope>
    <source>
        <strain evidence="1 2">SH28</strain>
    </source>
</reference>
<dbReference type="InterPro" id="IPR013783">
    <property type="entry name" value="Ig-like_fold"/>
</dbReference>
<evidence type="ECO:0000313" key="1">
    <source>
        <dbReference type="EMBL" id="EKK02813.1"/>
    </source>
</evidence>
<dbReference type="PATRIC" id="fig|993517.3.peg.1987"/>
<name>K5DK52_RHOBT</name>
<dbReference type="AlphaFoldDB" id="K5DK52"/>
<comment type="caution">
    <text evidence="1">The sequence shown here is derived from an EMBL/GenBank/DDBJ whole genome shotgun (WGS) entry which is preliminary data.</text>
</comment>
<evidence type="ECO:0000313" key="2">
    <source>
        <dbReference type="Proteomes" id="UP000007993"/>
    </source>
</evidence>
<dbReference type="EMBL" id="AMCW01000041">
    <property type="protein sequence ID" value="EKK02813.1"/>
    <property type="molecule type" value="Genomic_DNA"/>
</dbReference>
<gene>
    <name evidence="1" type="ORF">RBSH_01834</name>
</gene>
<protein>
    <submittedName>
        <fullName evidence="1">Membrane or secreted protein containing DUF1573</fullName>
    </submittedName>
</protein>
<dbReference type="InterPro" id="IPR011467">
    <property type="entry name" value="DUF1573"/>
</dbReference>
<dbReference type="PANTHER" id="PTHR37833:SF1">
    <property type="entry name" value="SIGNAL PEPTIDE PROTEIN"/>
    <property type="match status" value="1"/>
</dbReference>
<dbReference type="Pfam" id="PF07610">
    <property type="entry name" value="DUF1573"/>
    <property type="match status" value="1"/>
</dbReference>
<dbReference type="Gene3D" id="2.60.40.10">
    <property type="entry name" value="Immunoglobulins"/>
    <property type="match status" value="1"/>
</dbReference>
<sequence length="396" mass="43210">MMSTTGKFLLAAVLLVSVFGALSTGLATIVTYAPFGVSKSQRAVYEKKVSLIKRDETLRKNAQSMGLPQAVLPSTRYDFGLVDPHTTASHAFEIRNHGSGPLTVDVAETTCKCTVGSAKKGIIAPGETTSVTLTWNTGKKSEHYEQIARVVTNDPTREVIDLTVSGVVKTELFVPEKCVCPSGDTGEIIESTFCVYSQLHKEITVVNADSDLVGFDWEAAPISLDSQPSLAEHQPTSISQIKVRCLAQKPGSFRDELNLQLLVDGKTEVIEKSIQISGRVHAPISFHSPLLHSRDGLELGTLGNDRDHVFHMIVRQHFEGKRDLRVLDVSPEGLGVTIAPTNRLGDYRLTIRVPEGMPSTIFNLDQKKGFVQVGDPDNKEFSNWFPVIGAVVSNDE</sequence>
<accession>K5DK52</accession>